<feature type="repeat" description="ANK" evidence="3">
    <location>
        <begin position="327"/>
        <end position="359"/>
    </location>
</feature>
<dbReference type="PANTHER" id="PTHR24171">
    <property type="entry name" value="ANKYRIN REPEAT DOMAIN-CONTAINING PROTEIN 39-RELATED"/>
    <property type="match status" value="1"/>
</dbReference>
<feature type="repeat" description="ANK" evidence="3">
    <location>
        <begin position="142"/>
        <end position="174"/>
    </location>
</feature>
<sequence length="429" mass="48921">MPNDRIFIAQCGQMNMKFLKFDRKDEAEVHFFRFEGEVFSVDPVNQPMMLKVFEKLPNAEKITVDEIIEEQQSLPKLIQKGEIGEIEAHFEENPKEVDYVARLGKYQQCSLLYLAVSSNRQEVVEYLLKKRPKTLNTKNGKERETALHRAVRSLQLATVTSLLASGASMVTKDKHGLKPVDIAMRMYKESKSAEVKKTAEKIVKALKGNRFNRTARPFNPAAAAWEEAAMKGAVNRMIADLRKEVRIEKELGESRNDDSFENPGMAIVKNNPLMLDRYLETGDPNFVNDRGFSLLEIAMQCARTSERNYYTELLLEKGANPNLTFRFGLTPLHRAVQEQSLFLVRILLNHGADPTREDKQGRIPIAMVDKIPKRIKNNETIASLEMILCAAQQKKNLENMHHSLENIQIKEPEANADDLSLKNLNLKLP</sequence>
<evidence type="ECO:0000256" key="2">
    <source>
        <dbReference type="ARBA" id="ARBA00023043"/>
    </source>
</evidence>
<dbReference type="SMART" id="SM00248">
    <property type="entry name" value="ANK"/>
    <property type="match status" value="4"/>
</dbReference>
<dbReference type="Pfam" id="PF12796">
    <property type="entry name" value="Ank_2"/>
    <property type="match status" value="2"/>
</dbReference>
<evidence type="ECO:0000256" key="1">
    <source>
        <dbReference type="ARBA" id="ARBA00022737"/>
    </source>
</evidence>
<proteinExistence type="predicted"/>
<keyword evidence="2 3" id="KW-0040">ANK repeat</keyword>
<evidence type="ECO:0000313" key="5">
    <source>
        <dbReference type="Proteomes" id="UP001158576"/>
    </source>
</evidence>
<dbReference type="PROSITE" id="PS50297">
    <property type="entry name" value="ANK_REP_REGION"/>
    <property type="match status" value="1"/>
</dbReference>
<dbReference type="InterPro" id="IPR002110">
    <property type="entry name" value="Ankyrin_rpt"/>
</dbReference>
<name>A0ABN7RTB9_OIKDI</name>
<dbReference type="Proteomes" id="UP001158576">
    <property type="component" value="Chromosome PAR"/>
</dbReference>
<evidence type="ECO:0000313" key="4">
    <source>
        <dbReference type="EMBL" id="CAG5083425.1"/>
    </source>
</evidence>
<keyword evidence="1" id="KW-0677">Repeat</keyword>
<dbReference type="PROSITE" id="PS50088">
    <property type="entry name" value="ANK_REPEAT"/>
    <property type="match status" value="2"/>
</dbReference>
<reference evidence="4 5" key="1">
    <citation type="submission" date="2021-04" db="EMBL/GenBank/DDBJ databases">
        <authorList>
            <person name="Bliznina A."/>
        </authorList>
    </citation>
    <scope>NUCLEOTIDE SEQUENCE [LARGE SCALE GENOMIC DNA]</scope>
</reference>
<dbReference type="Gene3D" id="1.25.40.20">
    <property type="entry name" value="Ankyrin repeat-containing domain"/>
    <property type="match status" value="2"/>
</dbReference>
<keyword evidence="5" id="KW-1185">Reference proteome</keyword>
<dbReference type="InterPro" id="IPR036770">
    <property type="entry name" value="Ankyrin_rpt-contain_sf"/>
</dbReference>
<dbReference type="EMBL" id="OU015568">
    <property type="protein sequence ID" value="CAG5083425.1"/>
    <property type="molecule type" value="Genomic_DNA"/>
</dbReference>
<gene>
    <name evidence="4" type="ORF">OKIOD_LOCUS1934</name>
</gene>
<evidence type="ECO:0000256" key="3">
    <source>
        <dbReference type="PROSITE-ProRule" id="PRU00023"/>
    </source>
</evidence>
<protein>
    <submittedName>
        <fullName evidence="4">Oidioi.mRNA.OKI2018_I69.PAR.g10376.t1.cds</fullName>
    </submittedName>
</protein>
<organism evidence="4 5">
    <name type="scientific">Oikopleura dioica</name>
    <name type="common">Tunicate</name>
    <dbReference type="NCBI Taxonomy" id="34765"/>
    <lineage>
        <taxon>Eukaryota</taxon>
        <taxon>Metazoa</taxon>
        <taxon>Chordata</taxon>
        <taxon>Tunicata</taxon>
        <taxon>Appendicularia</taxon>
        <taxon>Copelata</taxon>
        <taxon>Oikopleuridae</taxon>
        <taxon>Oikopleura</taxon>
    </lineage>
</organism>
<dbReference type="SUPFAM" id="SSF48403">
    <property type="entry name" value="Ankyrin repeat"/>
    <property type="match status" value="1"/>
</dbReference>
<accession>A0ABN7RTB9</accession>